<dbReference type="OrthoDB" id="48130at2759"/>
<feature type="region of interest" description="Disordered" evidence="1">
    <location>
        <begin position="1"/>
        <end position="33"/>
    </location>
</feature>
<protein>
    <submittedName>
        <fullName evidence="2">Single hybrid motif</fullName>
    </submittedName>
</protein>
<evidence type="ECO:0000313" key="3">
    <source>
        <dbReference type="Proteomes" id="UP000054937"/>
    </source>
</evidence>
<proteinExistence type="predicted"/>
<dbReference type="InterPro" id="IPR011053">
    <property type="entry name" value="Single_hybrid_motif"/>
</dbReference>
<accession>A0A0V0R415</accession>
<dbReference type="Proteomes" id="UP000054937">
    <property type="component" value="Unassembled WGS sequence"/>
</dbReference>
<dbReference type="GO" id="GO:0005634">
    <property type="term" value="C:nucleus"/>
    <property type="evidence" value="ECO:0007669"/>
    <property type="project" value="TreeGrafter"/>
</dbReference>
<name>A0A0V0R415_PSEPJ</name>
<keyword evidence="3" id="KW-1185">Reference proteome</keyword>
<dbReference type="SUPFAM" id="SSF51230">
    <property type="entry name" value="Single hybrid motif"/>
    <property type="match status" value="1"/>
</dbReference>
<feature type="compositionally biased region" description="Polar residues" evidence="1">
    <location>
        <begin position="15"/>
        <end position="25"/>
    </location>
</feature>
<dbReference type="OMA" id="YIIEMNE"/>
<organism evidence="2 3">
    <name type="scientific">Pseudocohnilembus persalinus</name>
    <name type="common">Ciliate</name>
    <dbReference type="NCBI Taxonomy" id="266149"/>
    <lineage>
        <taxon>Eukaryota</taxon>
        <taxon>Sar</taxon>
        <taxon>Alveolata</taxon>
        <taxon>Ciliophora</taxon>
        <taxon>Intramacronucleata</taxon>
        <taxon>Oligohymenophorea</taxon>
        <taxon>Scuticociliatia</taxon>
        <taxon>Philasterida</taxon>
        <taxon>Pseudocohnilembidae</taxon>
        <taxon>Pseudocohnilembus</taxon>
    </lineage>
</organism>
<dbReference type="Gene3D" id="2.40.50.100">
    <property type="match status" value="1"/>
</dbReference>
<feature type="compositionally biased region" description="Basic and acidic residues" evidence="1">
    <location>
        <begin position="1"/>
        <end position="14"/>
    </location>
</feature>
<dbReference type="InParanoid" id="A0A0V0R415"/>
<gene>
    <name evidence="2" type="ORF">PPERSA_08155</name>
</gene>
<comment type="caution">
    <text evidence="2">The sequence shown here is derived from an EMBL/GenBank/DDBJ whole genome shotgun (WGS) entry which is preliminary data.</text>
</comment>
<dbReference type="InterPro" id="IPR039169">
    <property type="entry name" value="Abitram"/>
</dbReference>
<dbReference type="AlphaFoldDB" id="A0A0V0R415"/>
<sequence length="224" mass="26739">MLKFEEEKIEEEQKLNQNQYNNNSSWDKKAKETENQNDEQFIDAFHLSRSDNFISRYFQKFYKKYSNQEKQQNLDQYIYQHKNELCIVGLSPYHEIRKNKLKIKSISFDCIYQGDLNDFVSGRLKKKSIQTGSHINIAVITCENGQIFKVKGIINGQIMELNTNLIENPQWIIDHGDDKGYIAIIEINKKKKKHFWEDKFIFKEEDYFKNEVNTSLSNFIDPKQ</sequence>
<dbReference type="PANTHER" id="PTHR13651:SF0">
    <property type="entry name" value="PROTEIN ABITRAM"/>
    <property type="match status" value="1"/>
</dbReference>
<evidence type="ECO:0000256" key="1">
    <source>
        <dbReference type="SAM" id="MobiDB-lite"/>
    </source>
</evidence>
<evidence type="ECO:0000313" key="2">
    <source>
        <dbReference type="EMBL" id="KRX08952.1"/>
    </source>
</evidence>
<reference evidence="2 3" key="1">
    <citation type="journal article" date="2015" name="Sci. Rep.">
        <title>Genome of the facultative scuticociliatosis pathogen Pseudocohnilembus persalinus provides insight into its virulence through horizontal gene transfer.</title>
        <authorList>
            <person name="Xiong J."/>
            <person name="Wang G."/>
            <person name="Cheng J."/>
            <person name="Tian M."/>
            <person name="Pan X."/>
            <person name="Warren A."/>
            <person name="Jiang C."/>
            <person name="Yuan D."/>
            <person name="Miao W."/>
        </authorList>
    </citation>
    <scope>NUCLEOTIDE SEQUENCE [LARGE SCALE GENOMIC DNA]</scope>
    <source>
        <strain evidence="2">36N120E</strain>
    </source>
</reference>
<dbReference type="EMBL" id="LDAU01000056">
    <property type="protein sequence ID" value="KRX08952.1"/>
    <property type="molecule type" value="Genomic_DNA"/>
</dbReference>
<dbReference type="PANTHER" id="PTHR13651">
    <property type="entry name" value="PROTEIN ABITRAM"/>
    <property type="match status" value="1"/>
</dbReference>